<feature type="region of interest" description="Disordered" evidence="1">
    <location>
        <begin position="1"/>
        <end position="21"/>
    </location>
</feature>
<sequence length="381" mass="43519">METTQPSFQNENPVESTWKPDPGFHALETTGKLSTSGFHAVSMWFPIHGNSAIRAVVWYQNCLCSYRIRKKSTNAGTLNSEYRSQLFYKDEEPGQSECDPSTSSNLGLYKRAIKIRNSKESEIEGVILEDIFSCSKYLINGVDLYLKLYRNNVSFVLLSAEDNRQYRIKINDAILKCMRVKVDPGIIIAHSKILENESARYQFLKSEVKTHVVAKDSNLMVWDIVWPNATPRIIVLGLIESSSLNGDLTKNPLYFDHFNCIEVGIYVNGESFPHRPFKTDFAKKLYSTAFQSLFTVCPSICKSKELVIDDQDFALGYSLYAFSLEPIYFDQEHVNLVKQANIRIEMRFGTPLTETVTCVAFAEFNEEITIDKTRDVRLIQP</sequence>
<evidence type="ECO:0000256" key="1">
    <source>
        <dbReference type="SAM" id="MobiDB-lite"/>
    </source>
</evidence>
<comment type="caution">
    <text evidence="2">The sequence shown here is derived from an EMBL/GenBank/DDBJ whole genome shotgun (WGS) entry which is preliminary data.</text>
</comment>
<dbReference type="AlphaFoldDB" id="A0AA89BK48"/>
<evidence type="ECO:0000313" key="2">
    <source>
        <dbReference type="EMBL" id="KAK3084022.1"/>
    </source>
</evidence>
<organism evidence="2 3">
    <name type="scientific">Pinctada imbricata</name>
    <name type="common">Atlantic pearl-oyster</name>
    <name type="synonym">Pinctada martensii</name>
    <dbReference type="NCBI Taxonomy" id="66713"/>
    <lineage>
        <taxon>Eukaryota</taxon>
        <taxon>Metazoa</taxon>
        <taxon>Spiralia</taxon>
        <taxon>Lophotrochozoa</taxon>
        <taxon>Mollusca</taxon>
        <taxon>Bivalvia</taxon>
        <taxon>Autobranchia</taxon>
        <taxon>Pteriomorphia</taxon>
        <taxon>Pterioida</taxon>
        <taxon>Pterioidea</taxon>
        <taxon>Pteriidae</taxon>
        <taxon>Pinctada</taxon>
    </lineage>
</organism>
<name>A0AA89BK48_PINIB</name>
<evidence type="ECO:0000313" key="3">
    <source>
        <dbReference type="Proteomes" id="UP001186944"/>
    </source>
</evidence>
<accession>A0AA89BK48</accession>
<keyword evidence="3" id="KW-1185">Reference proteome</keyword>
<reference evidence="2" key="1">
    <citation type="submission" date="2019-08" db="EMBL/GenBank/DDBJ databases">
        <title>The improved chromosome-level genome for the pearl oyster Pinctada fucata martensii using PacBio sequencing and Hi-C.</title>
        <authorList>
            <person name="Zheng Z."/>
        </authorList>
    </citation>
    <scope>NUCLEOTIDE SEQUENCE</scope>
    <source>
        <strain evidence="2">ZZ-2019</strain>
        <tissue evidence="2">Adductor muscle</tissue>
    </source>
</reference>
<feature type="compositionally biased region" description="Polar residues" evidence="1">
    <location>
        <begin position="1"/>
        <end position="15"/>
    </location>
</feature>
<dbReference type="Proteomes" id="UP001186944">
    <property type="component" value="Unassembled WGS sequence"/>
</dbReference>
<proteinExistence type="predicted"/>
<protein>
    <submittedName>
        <fullName evidence="2">Uncharacterized protein</fullName>
    </submittedName>
</protein>
<gene>
    <name evidence="2" type="ORF">FSP39_006904</name>
</gene>
<dbReference type="EMBL" id="VSWD01000013">
    <property type="protein sequence ID" value="KAK3084022.1"/>
    <property type="molecule type" value="Genomic_DNA"/>
</dbReference>